<feature type="transmembrane region" description="Helical" evidence="1">
    <location>
        <begin position="6"/>
        <end position="30"/>
    </location>
</feature>
<dbReference type="InterPro" id="IPR025962">
    <property type="entry name" value="SdpI/YhfL"/>
</dbReference>
<dbReference type="Proteomes" id="UP000297472">
    <property type="component" value="Unassembled WGS sequence"/>
</dbReference>
<protein>
    <submittedName>
        <fullName evidence="2">SdpI family protein</fullName>
    </submittedName>
</protein>
<evidence type="ECO:0000313" key="3">
    <source>
        <dbReference type="Proteomes" id="UP000297472"/>
    </source>
</evidence>
<dbReference type="AlphaFoldDB" id="A0A4Y8K0T4"/>
<dbReference type="RefSeq" id="WP_134422701.1">
    <property type="nucleotide sequence ID" value="NZ_SOHA01000003.1"/>
</dbReference>
<name>A0A4Y8K0T4_9MICO</name>
<feature type="transmembrane region" description="Helical" evidence="1">
    <location>
        <begin position="81"/>
        <end position="105"/>
    </location>
</feature>
<gene>
    <name evidence="2" type="ORF">E3T49_01150</name>
</gene>
<dbReference type="OrthoDB" id="4422940at2"/>
<accession>A0A4Y8K0T4</accession>
<keyword evidence="3" id="KW-1185">Reference proteome</keyword>
<keyword evidence="1" id="KW-1133">Transmembrane helix</keyword>
<comment type="caution">
    <text evidence="2">The sequence shown here is derived from an EMBL/GenBank/DDBJ whole genome shotgun (WGS) entry which is preliminary data.</text>
</comment>
<sequence>MGEEAIVRVVLFVTVVGSGILMLWMAQAAASGRLGRNRLAGIRLPVTMASDSAWLAAHVAAKRPTQWAGFCSIASAVPSVLPVPMPIVLTSILIGAAGMLTFALYGASVGSRAARALADGD</sequence>
<proteinExistence type="predicted"/>
<dbReference type="EMBL" id="SOHA01000003">
    <property type="protein sequence ID" value="TFD33832.1"/>
    <property type="molecule type" value="Genomic_DNA"/>
</dbReference>
<keyword evidence="1" id="KW-0812">Transmembrane</keyword>
<evidence type="ECO:0000313" key="2">
    <source>
        <dbReference type="EMBL" id="TFD33832.1"/>
    </source>
</evidence>
<keyword evidence="1" id="KW-0472">Membrane</keyword>
<dbReference type="Pfam" id="PF13630">
    <property type="entry name" value="SdpI"/>
    <property type="match status" value="1"/>
</dbReference>
<evidence type="ECO:0000256" key="1">
    <source>
        <dbReference type="SAM" id="Phobius"/>
    </source>
</evidence>
<organism evidence="2 3">
    <name type="scientific">Cryobacterium cryoconiti</name>
    <dbReference type="NCBI Taxonomy" id="1259239"/>
    <lineage>
        <taxon>Bacteria</taxon>
        <taxon>Bacillati</taxon>
        <taxon>Actinomycetota</taxon>
        <taxon>Actinomycetes</taxon>
        <taxon>Micrococcales</taxon>
        <taxon>Microbacteriaceae</taxon>
        <taxon>Cryobacterium</taxon>
    </lineage>
</organism>
<reference evidence="2 3" key="1">
    <citation type="submission" date="2019-03" db="EMBL/GenBank/DDBJ databases">
        <title>Genomics of glacier-inhabiting Cryobacterium strains.</title>
        <authorList>
            <person name="Liu Q."/>
            <person name="Xin Y.-H."/>
        </authorList>
    </citation>
    <scope>NUCLEOTIDE SEQUENCE [LARGE SCALE GENOMIC DNA]</scope>
    <source>
        <strain evidence="2 3">TMT1-51</strain>
    </source>
</reference>